<feature type="domain" description="AMP-dependent synthetase/ligase" evidence="2">
    <location>
        <begin position="59"/>
        <end position="200"/>
    </location>
</feature>
<dbReference type="EMBL" id="CP094326">
    <property type="protein sequence ID" value="UNY97973.1"/>
    <property type="molecule type" value="Genomic_DNA"/>
</dbReference>
<comment type="similarity">
    <text evidence="1">Belongs to the ATP-dependent AMP-binding enzyme family.</text>
</comment>
<dbReference type="InterPro" id="IPR042099">
    <property type="entry name" value="ANL_N_sf"/>
</dbReference>
<proteinExistence type="inferred from homology"/>
<dbReference type="PANTHER" id="PTHR43201:SF8">
    <property type="entry name" value="ACYL-COA SYNTHETASE FAMILY MEMBER 3"/>
    <property type="match status" value="1"/>
</dbReference>
<dbReference type="PANTHER" id="PTHR43201">
    <property type="entry name" value="ACYL-COA SYNTHETASE"/>
    <property type="match status" value="1"/>
</dbReference>
<sequence length="357" mass="39808">MIPSFDKLHNRFKLNGHHYNREELVEAAYSFVKEGAEYENIIGDFLLDWLSASDEVSVHTSGSTGTPKQISLKKKHMVNSAIATGDFFGLKPGNTSLLCLPANYIAGKMMLVRAMILGLEIECVEPGLQPIKNIEKHYDFVPMIPAQVENSLDKIELIDQVIIGGAAVGKQLFNNLQSKSTRFYSTYGMTETITHIAVKRLNPLNGKQTHFKSLPKVFLSTDTRGCLVINAPKLSDEAIVTNDVVNLISETEFEWLGRIDNVINSGGVKLFPEQIEAKLADLIANRFFVASEKNETLGEQLILVIEGTEIDKDQQLKNIKNLKTITKLEVPKEIYTIPEFTESENGKVLRSATLKLI</sequence>
<evidence type="ECO:0000256" key="1">
    <source>
        <dbReference type="ARBA" id="ARBA00006432"/>
    </source>
</evidence>
<dbReference type="InterPro" id="IPR000873">
    <property type="entry name" value="AMP-dep_synth/lig_dom"/>
</dbReference>
<evidence type="ECO:0000313" key="3">
    <source>
        <dbReference type="EMBL" id="UNY97973.1"/>
    </source>
</evidence>
<organism evidence="3 4">
    <name type="scientific">Zhouia spongiae</name>
    <dbReference type="NCBI Taxonomy" id="2202721"/>
    <lineage>
        <taxon>Bacteria</taxon>
        <taxon>Pseudomonadati</taxon>
        <taxon>Bacteroidota</taxon>
        <taxon>Flavobacteriia</taxon>
        <taxon>Flavobacteriales</taxon>
        <taxon>Flavobacteriaceae</taxon>
        <taxon>Zhouia</taxon>
    </lineage>
</organism>
<dbReference type="Gene3D" id="3.30.300.30">
    <property type="match status" value="1"/>
</dbReference>
<dbReference type="InterPro" id="IPR045851">
    <property type="entry name" value="AMP-bd_C_sf"/>
</dbReference>
<evidence type="ECO:0000313" key="4">
    <source>
        <dbReference type="Proteomes" id="UP000829476"/>
    </source>
</evidence>
<dbReference type="RefSeq" id="WP_242936384.1">
    <property type="nucleotide sequence ID" value="NZ_CP094326.1"/>
</dbReference>
<keyword evidence="4" id="KW-1185">Reference proteome</keyword>
<dbReference type="Pfam" id="PF00501">
    <property type="entry name" value="AMP-binding"/>
    <property type="match status" value="1"/>
</dbReference>
<evidence type="ECO:0000259" key="2">
    <source>
        <dbReference type="Pfam" id="PF00501"/>
    </source>
</evidence>
<name>A0ABY3YJV2_9FLAO</name>
<gene>
    <name evidence="3" type="ORF">MQE36_12865</name>
</gene>
<dbReference type="Gene3D" id="3.40.50.12780">
    <property type="entry name" value="N-terminal domain of ligase-like"/>
    <property type="match status" value="1"/>
</dbReference>
<accession>A0ABY3YJV2</accession>
<dbReference type="SUPFAM" id="SSF56801">
    <property type="entry name" value="Acetyl-CoA synthetase-like"/>
    <property type="match status" value="1"/>
</dbReference>
<dbReference type="Proteomes" id="UP000829476">
    <property type="component" value="Chromosome"/>
</dbReference>
<protein>
    <submittedName>
        <fullName evidence="3">AMP-binding protein</fullName>
    </submittedName>
</protein>
<reference evidence="3 4" key="1">
    <citation type="journal article" date="2018" name="Int. J. Syst. Evol. Microbiol.">
        <title>Zhouia spongiae sp. nov., isolated from a marine sponge.</title>
        <authorList>
            <person name="Zhuang L."/>
            <person name="Lin B."/>
            <person name="Qin F."/>
            <person name="Luo L."/>
        </authorList>
    </citation>
    <scope>NUCLEOTIDE SEQUENCE [LARGE SCALE GENOMIC DNA]</scope>
    <source>
        <strain evidence="3 4">HN-Y44</strain>
    </source>
</reference>